<reference evidence="4" key="1">
    <citation type="submission" date="2023-05" db="EMBL/GenBank/DDBJ databases">
        <authorList>
            <person name="Zhang X."/>
        </authorList>
    </citation>
    <scope>NUCLEOTIDE SEQUENCE</scope>
    <source>
        <strain evidence="4">BD1B2-1</strain>
    </source>
</reference>
<dbReference type="PRINTS" id="PR00455">
    <property type="entry name" value="HTHTETR"/>
</dbReference>
<dbReference type="PROSITE" id="PS50977">
    <property type="entry name" value="HTH_TETR_2"/>
    <property type="match status" value="1"/>
</dbReference>
<keyword evidence="1 2" id="KW-0238">DNA-binding</keyword>
<evidence type="ECO:0000256" key="2">
    <source>
        <dbReference type="PROSITE-ProRule" id="PRU00335"/>
    </source>
</evidence>
<organism evidence="4 5">
    <name type="scientific">Xanthocytophaga agilis</name>
    <dbReference type="NCBI Taxonomy" id="3048010"/>
    <lineage>
        <taxon>Bacteria</taxon>
        <taxon>Pseudomonadati</taxon>
        <taxon>Bacteroidota</taxon>
        <taxon>Cytophagia</taxon>
        <taxon>Cytophagales</taxon>
        <taxon>Rhodocytophagaceae</taxon>
        <taxon>Xanthocytophaga</taxon>
    </lineage>
</organism>
<dbReference type="PANTHER" id="PTHR43479:SF11">
    <property type="entry name" value="ACREF_ENVCD OPERON REPRESSOR-RELATED"/>
    <property type="match status" value="1"/>
</dbReference>
<comment type="caution">
    <text evidence="4">The sequence shown here is derived from an EMBL/GenBank/DDBJ whole genome shotgun (WGS) entry which is preliminary data.</text>
</comment>
<dbReference type="InterPro" id="IPR001647">
    <property type="entry name" value="HTH_TetR"/>
</dbReference>
<feature type="DNA-binding region" description="H-T-H motif" evidence="2">
    <location>
        <begin position="38"/>
        <end position="57"/>
    </location>
</feature>
<dbReference type="SUPFAM" id="SSF46689">
    <property type="entry name" value="Homeodomain-like"/>
    <property type="match status" value="1"/>
</dbReference>
<dbReference type="PANTHER" id="PTHR43479">
    <property type="entry name" value="ACREF/ENVCD OPERON REPRESSOR-RELATED"/>
    <property type="match status" value="1"/>
</dbReference>
<sequence length="217" mass="25108">MDTSIQALIRLTEGIMTKELIIEGAHRLFLQYGVKSVTMSDIASKLGLSKKTLYTYFDNKDSLLNACMETWIVSLEEKIQLLKKTSEDPLIVVFRILTVVLAALAEYKSPYLFDVRKIPSAKERQEKYRTYFWMQHVMPLLQDAQQHKILSNSVDLSFLCSVYQTVIEKFIAENAQIHARWDLLEQYQTVLLLSLNGFLTVPRSGQWIRELDILPES</sequence>
<gene>
    <name evidence="4" type="ORF">QNI22_23615</name>
</gene>
<evidence type="ECO:0000256" key="1">
    <source>
        <dbReference type="ARBA" id="ARBA00023125"/>
    </source>
</evidence>
<proteinExistence type="predicted"/>
<dbReference type="Proteomes" id="UP001232063">
    <property type="component" value="Unassembled WGS sequence"/>
</dbReference>
<dbReference type="EMBL" id="JASJOU010000009">
    <property type="protein sequence ID" value="MDJ1503671.1"/>
    <property type="molecule type" value="Genomic_DNA"/>
</dbReference>
<evidence type="ECO:0000313" key="5">
    <source>
        <dbReference type="Proteomes" id="UP001232063"/>
    </source>
</evidence>
<evidence type="ECO:0000313" key="4">
    <source>
        <dbReference type="EMBL" id="MDJ1503671.1"/>
    </source>
</evidence>
<feature type="domain" description="HTH tetR-type" evidence="3">
    <location>
        <begin position="15"/>
        <end position="75"/>
    </location>
</feature>
<dbReference type="Gene3D" id="1.10.357.10">
    <property type="entry name" value="Tetracycline Repressor, domain 2"/>
    <property type="match status" value="1"/>
</dbReference>
<accession>A0AAE3UGU7</accession>
<protein>
    <submittedName>
        <fullName evidence="4">Helix-turn-helix domain-containing protein</fullName>
    </submittedName>
</protein>
<keyword evidence="5" id="KW-1185">Reference proteome</keyword>
<evidence type="ECO:0000259" key="3">
    <source>
        <dbReference type="PROSITE" id="PS50977"/>
    </source>
</evidence>
<dbReference type="Pfam" id="PF00440">
    <property type="entry name" value="TetR_N"/>
    <property type="match status" value="1"/>
</dbReference>
<name>A0AAE3UGU7_9BACT</name>
<dbReference type="GO" id="GO:0003677">
    <property type="term" value="F:DNA binding"/>
    <property type="evidence" value="ECO:0007669"/>
    <property type="project" value="UniProtKB-UniRule"/>
</dbReference>
<dbReference type="InterPro" id="IPR050624">
    <property type="entry name" value="HTH-type_Tx_Regulator"/>
</dbReference>
<dbReference type="InterPro" id="IPR009057">
    <property type="entry name" value="Homeodomain-like_sf"/>
</dbReference>
<dbReference type="AlphaFoldDB" id="A0AAE3UGU7"/>